<sequence>MSTVDGHLIIGANYLTSLSTLSDRHHSESFKGVQSNGKKKRKKEKKKKKKKKKKRKKLGNHQGFLSPPPSDHLPELLGKFSFRKRQSLFLQSSPIFSSPSLRTLSIPRYSTWPPLTSSPPSMLTATTILSLAAVPPVV</sequence>
<feature type="region of interest" description="Disordered" evidence="1">
    <location>
        <begin position="24"/>
        <end position="72"/>
    </location>
</feature>
<evidence type="ECO:0000313" key="2">
    <source>
        <dbReference type="EMBL" id="KOS45530.1"/>
    </source>
</evidence>
<reference evidence="2 3" key="1">
    <citation type="submission" date="2015-08" db="EMBL/GenBank/DDBJ databases">
        <title>Genome sequencing of Penicillium nordicum.</title>
        <authorList>
            <person name="Nguyen H.D."/>
            <person name="Seifert K.A."/>
        </authorList>
    </citation>
    <scope>NUCLEOTIDE SEQUENCE [LARGE SCALE GENOMIC DNA]</scope>
    <source>
        <strain evidence="2 3">DAOMC 185683</strain>
    </source>
</reference>
<evidence type="ECO:0000256" key="1">
    <source>
        <dbReference type="SAM" id="MobiDB-lite"/>
    </source>
</evidence>
<name>A0A0M8PDL1_9EURO</name>
<dbReference type="EMBL" id="LHQQ01000042">
    <property type="protein sequence ID" value="KOS45530.1"/>
    <property type="molecule type" value="Genomic_DNA"/>
</dbReference>
<gene>
    <name evidence="2" type="ORF">ACN38_g3533</name>
</gene>
<accession>A0A0M8PDL1</accession>
<feature type="compositionally biased region" description="Basic residues" evidence="1">
    <location>
        <begin position="37"/>
        <end position="59"/>
    </location>
</feature>
<organism evidence="2 3">
    <name type="scientific">Penicillium nordicum</name>
    <dbReference type="NCBI Taxonomy" id="229535"/>
    <lineage>
        <taxon>Eukaryota</taxon>
        <taxon>Fungi</taxon>
        <taxon>Dikarya</taxon>
        <taxon>Ascomycota</taxon>
        <taxon>Pezizomycotina</taxon>
        <taxon>Eurotiomycetes</taxon>
        <taxon>Eurotiomycetidae</taxon>
        <taxon>Eurotiales</taxon>
        <taxon>Aspergillaceae</taxon>
        <taxon>Penicillium</taxon>
    </lineage>
</organism>
<keyword evidence="3" id="KW-1185">Reference proteome</keyword>
<proteinExistence type="predicted"/>
<dbReference type="Proteomes" id="UP000037696">
    <property type="component" value="Unassembled WGS sequence"/>
</dbReference>
<comment type="caution">
    <text evidence="2">The sequence shown here is derived from an EMBL/GenBank/DDBJ whole genome shotgun (WGS) entry which is preliminary data.</text>
</comment>
<evidence type="ECO:0000313" key="3">
    <source>
        <dbReference type="Proteomes" id="UP000037696"/>
    </source>
</evidence>
<dbReference type="AlphaFoldDB" id="A0A0M8PDL1"/>
<protein>
    <submittedName>
        <fullName evidence="2">Uncharacterized protein</fullName>
    </submittedName>
</protein>